<dbReference type="Proteomes" id="UP001375240">
    <property type="component" value="Unassembled WGS sequence"/>
</dbReference>
<proteinExistence type="predicted"/>
<dbReference type="EMBL" id="JAVHNQ010000012">
    <property type="protein sequence ID" value="KAK6335691.1"/>
    <property type="molecule type" value="Genomic_DNA"/>
</dbReference>
<protein>
    <submittedName>
        <fullName evidence="2">Uncharacterized protein</fullName>
    </submittedName>
</protein>
<organism evidence="2 3">
    <name type="scientific">Orbilia brochopaga</name>
    <dbReference type="NCBI Taxonomy" id="3140254"/>
    <lineage>
        <taxon>Eukaryota</taxon>
        <taxon>Fungi</taxon>
        <taxon>Dikarya</taxon>
        <taxon>Ascomycota</taxon>
        <taxon>Pezizomycotina</taxon>
        <taxon>Orbiliomycetes</taxon>
        <taxon>Orbiliales</taxon>
        <taxon>Orbiliaceae</taxon>
        <taxon>Orbilia</taxon>
    </lineage>
</organism>
<evidence type="ECO:0000313" key="3">
    <source>
        <dbReference type="Proteomes" id="UP001375240"/>
    </source>
</evidence>
<evidence type="ECO:0000313" key="2">
    <source>
        <dbReference type="EMBL" id="KAK6335691.1"/>
    </source>
</evidence>
<accession>A0AAV9U7R5</accession>
<feature type="compositionally biased region" description="Basic and acidic residues" evidence="1">
    <location>
        <begin position="47"/>
        <end position="58"/>
    </location>
</feature>
<evidence type="ECO:0000256" key="1">
    <source>
        <dbReference type="SAM" id="MobiDB-lite"/>
    </source>
</evidence>
<gene>
    <name evidence="2" type="ORF">TWF696_002457</name>
</gene>
<keyword evidence="3" id="KW-1185">Reference proteome</keyword>
<sequence length="272" mass="29643">MATTACIQEECLQALAHCSTRMVKTVTPAAVTVTTTCTKGANGSPEKTIEPRAPKDEAAPAGKQAPLTHGHPCGGRENYWKYCGLIGVQAKTVTCTKTPTVTVTAPMKVDITNTNTITRSSMVTVTVSKPAPPPKKSIGFVLRCTNPPKSGENYVEYTTVGQRPAYKLTNSDRQATVFNLDKDGVLRSNKDGLLGTYQNVRGSFLFLNDKTATPITCSRDAKNMINCSSGEHKEFGIYDDNTAKYVFMGQRGCDWKYFNGQQLLFEAVDVYE</sequence>
<reference evidence="2 3" key="1">
    <citation type="submission" date="2019-10" db="EMBL/GenBank/DDBJ databases">
        <authorList>
            <person name="Palmer J.M."/>
        </authorList>
    </citation>
    <scope>NUCLEOTIDE SEQUENCE [LARGE SCALE GENOMIC DNA]</scope>
    <source>
        <strain evidence="2 3">TWF696</strain>
    </source>
</reference>
<feature type="region of interest" description="Disordered" evidence="1">
    <location>
        <begin position="37"/>
        <end position="70"/>
    </location>
</feature>
<comment type="caution">
    <text evidence="2">The sequence shown here is derived from an EMBL/GenBank/DDBJ whole genome shotgun (WGS) entry which is preliminary data.</text>
</comment>
<dbReference type="AlphaFoldDB" id="A0AAV9U7R5"/>
<name>A0AAV9U7R5_9PEZI</name>